<dbReference type="InterPro" id="IPR043128">
    <property type="entry name" value="Rev_trsase/Diguanyl_cyclase"/>
</dbReference>
<accession>A0A085LLU9</accession>
<dbReference type="Gene3D" id="3.10.10.10">
    <property type="entry name" value="HIV Type 1 Reverse Transcriptase, subunit A, domain 1"/>
    <property type="match status" value="1"/>
</dbReference>
<gene>
    <name evidence="1" type="ORF">M513_13183</name>
</gene>
<evidence type="ECO:0008006" key="3">
    <source>
        <dbReference type="Google" id="ProtNLM"/>
    </source>
</evidence>
<keyword evidence="2" id="KW-1185">Reference proteome</keyword>
<dbReference type="EMBL" id="KL363408">
    <property type="protein sequence ID" value="KFD45945.1"/>
    <property type="molecule type" value="Genomic_DNA"/>
</dbReference>
<organism evidence="1 2">
    <name type="scientific">Trichuris suis</name>
    <name type="common">pig whipworm</name>
    <dbReference type="NCBI Taxonomy" id="68888"/>
    <lineage>
        <taxon>Eukaryota</taxon>
        <taxon>Metazoa</taxon>
        <taxon>Ecdysozoa</taxon>
        <taxon>Nematoda</taxon>
        <taxon>Enoplea</taxon>
        <taxon>Dorylaimia</taxon>
        <taxon>Trichinellida</taxon>
        <taxon>Trichuridae</taxon>
        <taxon>Trichuris</taxon>
    </lineage>
</organism>
<sequence length="428" mass="48611">MASRLGLARKPTDVHLSTFHGRDPLLSLSSVDFAIRGRNGRQQFDIKGALVVPSINVSCRTVNWNRERDKWTHLKDLSLTDVNYGKVSVLIGADNFEVKQPLALRKPPRKGEPFGMLTPLGLYSPQQSEFEIYERFWKTESFGTQPVQLCQDIELSKIAWPSSFEFVHGRYEVGLLWKSDNVTLPNNRTMAKSRFESLRKRLINDPVLYDLYREAISCLSRSGIVRLVMPYEANSPVGRVWYLPHHPVRHPSKPGKVRIVFDASAKLDGLSLNDHLEKGPDLVNDMTSILIRFRCLPVAVVSDVVSMFHQVGVPPRDRSVLRFLWSDRADSAPKTYEFTRQVFGLTSAPSTCIYALLHCIRDFLPSEMAARCSQQFYVDNYLDSFSDAKEAIAYCVALRGATARGGFPLVKWERDRKCSCHSRKGNAR</sequence>
<dbReference type="SUPFAM" id="SSF56672">
    <property type="entry name" value="DNA/RNA polymerases"/>
    <property type="match status" value="1"/>
</dbReference>
<dbReference type="InterPro" id="IPR043502">
    <property type="entry name" value="DNA/RNA_pol_sf"/>
</dbReference>
<proteinExistence type="predicted"/>
<dbReference type="Proteomes" id="UP000030764">
    <property type="component" value="Unassembled WGS sequence"/>
</dbReference>
<dbReference type="PANTHER" id="PTHR47331">
    <property type="entry name" value="PHD-TYPE DOMAIN-CONTAINING PROTEIN"/>
    <property type="match status" value="1"/>
</dbReference>
<reference evidence="1 2" key="1">
    <citation type="journal article" date="2014" name="Nat. Genet.">
        <title>Genome and transcriptome of the porcine whipworm Trichuris suis.</title>
        <authorList>
            <person name="Jex A.R."/>
            <person name="Nejsum P."/>
            <person name="Schwarz E.M."/>
            <person name="Hu L."/>
            <person name="Young N.D."/>
            <person name="Hall R.S."/>
            <person name="Korhonen P.K."/>
            <person name="Liao S."/>
            <person name="Thamsborg S."/>
            <person name="Xia J."/>
            <person name="Xu P."/>
            <person name="Wang S."/>
            <person name="Scheerlinck J.P."/>
            <person name="Hofmann A."/>
            <person name="Sternberg P.W."/>
            <person name="Wang J."/>
            <person name="Gasser R.B."/>
        </authorList>
    </citation>
    <scope>NUCLEOTIDE SEQUENCE [LARGE SCALE GENOMIC DNA]</scope>
    <source>
        <strain evidence="1">DCEP-RM93M</strain>
    </source>
</reference>
<protein>
    <recommendedName>
        <fullName evidence="3">Reverse transcriptase domain-containing protein</fullName>
    </recommendedName>
</protein>
<dbReference type="Gene3D" id="3.30.70.270">
    <property type="match status" value="1"/>
</dbReference>
<name>A0A085LLU9_9BILA</name>
<evidence type="ECO:0000313" key="2">
    <source>
        <dbReference type="Proteomes" id="UP000030764"/>
    </source>
</evidence>
<dbReference type="AlphaFoldDB" id="A0A085LLU9"/>
<evidence type="ECO:0000313" key="1">
    <source>
        <dbReference type="EMBL" id="KFD45945.1"/>
    </source>
</evidence>
<dbReference type="PANTHER" id="PTHR47331:SF1">
    <property type="entry name" value="GAG-LIKE PROTEIN"/>
    <property type="match status" value="1"/>
</dbReference>